<dbReference type="PANTHER" id="PTHR11054:SF0">
    <property type="entry name" value="6-PHOSPHOGLUCONOLACTONASE"/>
    <property type="match status" value="1"/>
</dbReference>
<comment type="function">
    <text evidence="2 7">Hydrolysis of 6-phosphogluconolactone to 6-phosphogluconate.</text>
</comment>
<comment type="catalytic activity">
    <reaction evidence="1 7">
        <text>6-phospho-D-glucono-1,5-lactone + H2O = 6-phospho-D-gluconate + H(+)</text>
        <dbReference type="Rhea" id="RHEA:12556"/>
        <dbReference type="ChEBI" id="CHEBI:15377"/>
        <dbReference type="ChEBI" id="CHEBI:15378"/>
        <dbReference type="ChEBI" id="CHEBI:57955"/>
        <dbReference type="ChEBI" id="CHEBI:58759"/>
        <dbReference type="EC" id="3.1.1.31"/>
    </reaction>
</comment>
<dbReference type="Gene3D" id="3.40.50.1360">
    <property type="match status" value="1"/>
</dbReference>
<gene>
    <name evidence="7 9" type="primary">pgl</name>
    <name evidence="9" type="ORF">H6A01_06555</name>
</gene>
<evidence type="ECO:0000313" key="9">
    <source>
        <dbReference type="EMBL" id="MBM6912979.1"/>
    </source>
</evidence>
<comment type="pathway">
    <text evidence="3 7">Carbohydrate degradation; pentose phosphate pathway; D-ribulose 5-phosphate from D-glucose 6-phosphate (oxidative stage): step 2/3.</text>
</comment>
<reference evidence="9 10" key="1">
    <citation type="journal article" date="2021" name="Sci. Rep.">
        <title>The distribution of antibiotic resistance genes in chicken gut microbiota commensals.</title>
        <authorList>
            <person name="Juricova H."/>
            <person name="Matiasovicova J."/>
            <person name="Kubasova T."/>
            <person name="Cejkova D."/>
            <person name="Rychlik I."/>
        </authorList>
    </citation>
    <scope>NUCLEOTIDE SEQUENCE [LARGE SCALE GENOMIC DNA]</scope>
    <source>
        <strain evidence="9 10">An537</strain>
    </source>
</reference>
<dbReference type="InterPro" id="IPR005900">
    <property type="entry name" value="6-phosphogluconolactonase_DevB"/>
</dbReference>
<dbReference type="InterPro" id="IPR006148">
    <property type="entry name" value="Glc/Gal-6P_isomerase"/>
</dbReference>
<proteinExistence type="inferred from homology"/>
<evidence type="ECO:0000256" key="3">
    <source>
        <dbReference type="ARBA" id="ARBA00004961"/>
    </source>
</evidence>
<dbReference type="InterPro" id="IPR039104">
    <property type="entry name" value="6PGL"/>
</dbReference>
<keyword evidence="10" id="KW-1185">Reference proteome</keyword>
<organism evidence="9 10">
    <name type="scientific">Veillonella magna</name>
    <dbReference type="NCBI Taxonomy" id="464322"/>
    <lineage>
        <taxon>Bacteria</taxon>
        <taxon>Bacillati</taxon>
        <taxon>Bacillota</taxon>
        <taxon>Negativicutes</taxon>
        <taxon>Veillonellales</taxon>
        <taxon>Veillonellaceae</taxon>
        <taxon>Veillonella</taxon>
    </lineage>
</organism>
<dbReference type="EMBL" id="JACJLA010000010">
    <property type="protein sequence ID" value="MBM6912979.1"/>
    <property type="molecule type" value="Genomic_DNA"/>
</dbReference>
<evidence type="ECO:0000256" key="7">
    <source>
        <dbReference type="RuleBase" id="RU365095"/>
    </source>
</evidence>
<dbReference type="Proteomes" id="UP000707138">
    <property type="component" value="Unassembled WGS sequence"/>
</dbReference>
<evidence type="ECO:0000256" key="4">
    <source>
        <dbReference type="ARBA" id="ARBA00010662"/>
    </source>
</evidence>
<dbReference type="EC" id="3.1.1.31" evidence="5 7"/>
<evidence type="ECO:0000256" key="2">
    <source>
        <dbReference type="ARBA" id="ARBA00002681"/>
    </source>
</evidence>
<dbReference type="PANTHER" id="PTHR11054">
    <property type="entry name" value="6-PHOSPHOGLUCONOLACTONASE"/>
    <property type="match status" value="1"/>
</dbReference>
<evidence type="ECO:0000259" key="8">
    <source>
        <dbReference type="Pfam" id="PF01182"/>
    </source>
</evidence>
<dbReference type="Pfam" id="PF01182">
    <property type="entry name" value="Glucosamine_iso"/>
    <property type="match status" value="1"/>
</dbReference>
<evidence type="ECO:0000313" key="10">
    <source>
        <dbReference type="Proteomes" id="UP000707138"/>
    </source>
</evidence>
<protein>
    <recommendedName>
        <fullName evidence="6 7">6-phosphogluconolactonase</fullName>
        <shortName evidence="7">6PGL</shortName>
        <ecNumber evidence="5 7">3.1.1.31</ecNumber>
    </recommendedName>
</protein>
<dbReference type="InterPro" id="IPR037171">
    <property type="entry name" value="NagB/RpiA_transferase-like"/>
</dbReference>
<accession>A0ABS2GIH8</accession>
<comment type="caution">
    <text evidence="9">The sequence shown here is derived from an EMBL/GenBank/DDBJ whole genome shotgun (WGS) entry which is preliminary data.</text>
</comment>
<dbReference type="SUPFAM" id="SSF100950">
    <property type="entry name" value="NagB/RpiA/CoA transferase-like"/>
    <property type="match status" value="1"/>
</dbReference>
<evidence type="ECO:0000256" key="6">
    <source>
        <dbReference type="ARBA" id="ARBA00020337"/>
    </source>
</evidence>
<dbReference type="RefSeq" id="WP_205087979.1">
    <property type="nucleotide sequence ID" value="NZ_CATYZF010000003.1"/>
</dbReference>
<evidence type="ECO:0000256" key="1">
    <source>
        <dbReference type="ARBA" id="ARBA00000832"/>
    </source>
</evidence>
<evidence type="ECO:0000256" key="5">
    <source>
        <dbReference type="ARBA" id="ARBA00013198"/>
    </source>
</evidence>
<dbReference type="NCBIfam" id="TIGR01198">
    <property type="entry name" value="pgl"/>
    <property type="match status" value="1"/>
</dbReference>
<name>A0ABS2GIH8_9FIRM</name>
<sequence length="250" mass="27947">MAEDLIHRYATAEDVAKAVADAFVAFTTECIKQTETCVVAISGGTTPNALFELLNTEEYRKKVDWENIYFLWVDERFVPHSDPDNNFHRAKERLFGNLGCSCHFYPVPTNNGTVEEAAAAYEKEVRTVLNACEKTELDLVLLGLGDDGHTASLFPKSSVLQEQDHIVVAVKDGKVWNRVTMTFPLLTSAKHVWFTVVGDSKAAALARVFRQRRDYADESWQDRIGRVLPGAVLTQDTVEWYVDEAASAGN</sequence>
<keyword evidence="7 9" id="KW-0378">Hydrolase</keyword>
<feature type="domain" description="Glucosamine/galactosamine-6-phosphate isomerase" evidence="8">
    <location>
        <begin position="11"/>
        <end position="213"/>
    </location>
</feature>
<comment type="similarity">
    <text evidence="4 7">Belongs to the glucosamine/galactosamine-6-phosphate isomerase family. 6-phosphogluconolactonase subfamily.</text>
</comment>
<dbReference type="GO" id="GO:0017057">
    <property type="term" value="F:6-phosphogluconolactonase activity"/>
    <property type="evidence" value="ECO:0007669"/>
    <property type="project" value="UniProtKB-EC"/>
</dbReference>